<dbReference type="GO" id="GO:0000160">
    <property type="term" value="P:phosphorelay signal transduction system"/>
    <property type="evidence" value="ECO:0007669"/>
    <property type="project" value="UniProtKB-KW"/>
</dbReference>
<dbReference type="InterPro" id="IPR001789">
    <property type="entry name" value="Sig_transdc_resp-reg_receiver"/>
</dbReference>
<dbReference type="Gene3D" id="3.40.50.2300">
    <property type="match status" value="1"/>
</dbReference>
<feature type="domain" description="Response regulatory" evidence="4">
    <location>
        <begin position="6"/>
        <end position="94"/>
    </location>
</feature>
<keyword evidence="1 3" id="KW-0597">Phosphoprotein</keyword>
<keyword evidence="6" id="KW-1185">Reference proteome</keyword>
<dbReference type="PANTHER" id="PTHR45339">
    <property type="entry name" value="HYBRID SIGNAL TRANSDUCTION HISTIDINE KINASE J"/>
    <property type="match status" value="1"/>
</dbReference>
<dbReference type="AlphaFoldDB" id="A0A162ZXI8"/>
<evidence type="ECO:0000256" key="2">
    <source>
        <dbReference type="ARBA" id="ARBA00023012"/>
    </source>
</evidence>
<protein>
    <recommendedName>
        <fullName evidence="4">Response regulatory domain-containing protein</fullName>
    </recommendedName>
</protein>
<dbReference type="InterPro" id="IPR011006">
    <property type="entry name" value="CheY-like_superfamily"/>
</dbReference>
<accession>A0A162ZXI8</accession>
<evidence type="ECO:0000313" key="5">
    <source>
        <dbReference type="EMBL" id="OAD08417.1"/>
    </source>
</evidence>
<dbReference type="STRING" id="747725.A0A162ZXI8"/>
<keyword evidence="2" id="KW-0902">Two-component regulatory system</keyword>
<evidence type="ECO:0000313" key="6">
    <source>
        <dbReference type="Proteomes" id="UP000077051"/>
    </source>
</evidence>
<proteinExistence type="predicted"/>
<reference evidence="5 6" key="1">
    <citation type="submission" date="2015-06" db="EMBL/GenBank/DDBJ databases">
        <title>Expansion of signal transduction pathways in fungi by whole-genome duplication.</title>
        <authorList>
            <consortium name="DOE Joint Genome Institute"/>
            <person name="Corrochano L.M."/>
            <person name="Kuo A."/>
            <person name="Marcet-Houben M."/>
            <person name="Polaino S."/>
            <person name="Salamov A."/>
            <person name="Villalobos J.M."/>
            <person name="Alvarez M.I."/>
            <person name="Avalos J."/>
            <person name="Benito E.P."/>
            <person name="Benoit I."/>
            <person name="Burger G."/>
            <person name="Camino L.P."/>
            <person name="Canovas D."/>
            <person name="Cerda-Olmedo E."/>
            <person name="Cheng J.-F."/>
            <person name="Dominguez A."/>
            <person name="Elias M."/>
            <person name="Eslava A.P."/>
            <person name="Glaser F."/>
            <person name="Grimwood J."/>
            <person name="Gutierrez G."/>
            <person name="Heitman J."/>
            <person name="Henrissat B."/>
            <person name="Iturriaga E.A."/>
            <person name="Lang B.F."/>
            <person name="Lavin J.L."/>
            <person name="Lee S."/>
            <person name="Li W."/>
            <person name="Lindquist E."/>
            <person name="Lopez-Garcia S."/>
            <person name="Luque E.M."/>
            <person name="Marcos A.T."/>
            <person name="Martin J."/>
            <person name="Mccluskey K."/>
            <person name="Medina H.R."/>
            <person name="Miralles-Duran A."/>
            <person name="Miyazaki A."/>
            <person name="Munoz-Torres E."/>
            <person name="Oguiza J.A."/>
            <person name="Ohm R."/>
            <person name="Olmedo M."/>
            <person name="Orejas M."/>
            <person name="Ortiz-Castellanos L."/>
            <person name="Pisabarro A.G."/>
            <person name="Rodriguez-Romero J."/>
            <person name="Ruiz-Herrera J."/>
            <person name="Ruiz-Vazquez R."/>
            <person name="Sanz C."/>
            <person name="Schackwitz W."/>
            <person name="Schmutz J."/>
            <person name="Shahriari M."/>
            <person name="Shelest E."/>
            <person name="Silva-Franco F."/>
            <person name="Soanes D."/>
            <person name="Syed K."/>
            <person name="Tagua V.G."/>
            <person name="Talbot N.J."/>
            <person name="Thon M."/>
            <person name="De Vries R.P."/>
            <person name="Wiebenga A."/>
            <person name="Yadav J.S."/>
            <person name="Braun E.L."/>
            <person name="Baker S."/>
            <person name="Garre V."/>
            <person name="Horwitz B."/>
            <person name="Torres-Martinez S."/>
            <person name="Idnurm A."/>
            <person name="Herrera-Estrella A."/>
            <person name="Gabaldon T."/>
            <person name="Grigoriev I.V."/>
        </authorList>
    </citation>
    <scope>NUCLEOTIDE SEQUENCE [LARGE SCALE GENOMIC DNA]</scope>
    <source>
        <strain evidence="5 6">CBS 277.49</strain>
    </source>
</reference>
<dbReference type="VEuPathDB" id="FungiDB:MUCCIDRAFT_123910"/>
<gene>
    <name evidence="5" type="ORF">MUCCIDRAFT_123910</name>
</gene>
<evidence type="ECO:0000256" key="1">
    <source>
        <dbReference type="ARBA" id="ARBA00022553"/>
    </source>
</evidence>
<dbReference type="Proteomes" id="UP000077051">
    <property type="component" value="Unassembled WGS sequence"/>
</dbReference>
<dbReference type="EMBL" id="AMYB01000001">
    <property type="protein sequence ID" value="OAD08417.1"/>
    <property type="molecule type" value="Genomic_DNA"/>
</dbReference>
<feature type="non-terminal residue" evidence="5">
    <location>
        <position position="1"/>
    </location>
</feature>
<dbReference type="OrthoDB" id="60033at2759"/>
<evidence type="ECO:0000259" key="4">
    <source>
        <dbReference type="PROSITE" id="PS50110"/>
    </source>
</evidence>
<dbReference type="SMART" id="SM00448">
    <property type="entry name" value="REC"/>
    <property type="match status" value="1"/>
</dbReference>
<feature type="modified residue" description="4-aspartylphosphate" evidence="3">
    <location>
        <position position="55"/>
    </location>
</feature>
<dbReference type="SUPFAM" id="SSF52172">
    <property type="entry name" value="CheY-like"/>
    <property type="match status" value="1"/>
</dbReference>
<dbReference type="PANTHER" id="PTHR45339:SF1">
    <property type="entry name" value="HYBRID SIGNAL TRANSDUCTION HISTIDINE KINASE J"/>
    <property type="match status" value="1"/>
</dbReference>
<dbReference type="Pfam" id="PF00072">
    <property type="entry name" value="Response_reg"/>
    <property type="match status" value="1"/>
</dbReference>
<organism evidence="5 6">
    <name type="scientific">Mucor lusitanicus CBS 277.49</name>
    <dbReference type="NCBI Taxonomy" id="747725"/>
    <lineage>
        <taxon>Eukaryota</taxon>
        <taxon>Fungi</taxon>
        <taxon>Fungi incertae sedis</taxon>
        <taxon>Mucoromycota</taxon>
        <taxon>Mucoromycotina</taxon>
        <taxon>Mucoromycetes</taxon>
        <taxon>Mucorales</taxon>
        <taxon>Mucorineae</taxon>
        <taxon>Mucoraceae</taxon>
        <taxon>Mucor</taxon>
    </lineage>
</organism>
<sequence length="94" mass="10732">WTTPPRVLLVDDDSVYRDVSGRMLNMVGCSIDLAKDGLEALQKMSVEKYDLILMDIVMPKMDGIATTRNIRRYDSLTPIVSMTSNFTHNDIMEY</sequence>
<comment type="caution">
    <text evidence="5">The sequence shown here is derived from an EMBL/GenBank/DDBJ whole genome shotgun (WGS) entry which is preliminary data.</text>
</comment>
<evidence type="ECO:0000256" key="3">
    <source>
        <dbReference type="PROSITE-ProRule" id="PRU00169"/>
    </source>
</evidence>
<name>A0A162ZXI8_MUCCL</name>
<feature type="non-terminal residue" evidence="5">
    <location>
        <position position="94"/>
    </location>
</feature>
<dbReference type="CDD" id="cd17546">
    <property type="entry name" value="REC_hyHK_CKI1_RcsC-like"/>
    <property type="match status" value="1"/>
</dbReference>
<dbReference type="PROSITE" id="PS50110">
    <property type="entry name" value="RESPONSE_REGULATORY"/>
    <property type="match status" value="1"/>
</dbReference>